<comment type="caution">
    <text evidence="3">The sequence shown here is derived from an EMBL/GenBank/DDBJ whole genome shotgun (WGS) entry which is preliminary data.</text>
</comment>
<evidence type="ECO:0000256" key="2">
    <source>
        <dbReference type="SAM" id="Phobius"/>
    </source>
</evidence>
<organism evidence="3 4">
    <name type="scientific">Altericroceibacterium spongiae</name>
    <dbReference type="NCBI Taxonomy" id="2320269"/>
    <lineage>
        <taxon>Bacteria</taxon>
        <taxon>Pseudomonadati</taxon>
        <taxon>Pseudomonadota</taxon>
        <taxon>Alphaproteobacteria</taxon>
        <taxon>Sphingomonadales</taxon>
        <taxon>Erythrobacteraceae</taxon>
        <taxon>Altericroceibacterium</taxon>
    </lineage>
</organism>
<dbReference type="InterPro" id="IPR005625">
    <property type="entry name" value="PepSY-ass_TM"/>
</dbReference>
<dbReference type="PANTHER" id="PTHR34219:SF4">
    <property type="entry name" value="PEPSY DOMAIN-CONTAINING PROTEIN"/>
    <property type="match status" value="1"/>
</dbReference>
<dbReference type="RefSeq" id="WP_120325556.1">
    <property type="nucleotide sequence ID" value="NZ_RAPF01000008.1"/>
</dbReference>
<dbReference type="AlphaFoldDB" id="A0A420EE38"/>
<dbReference type="EMBL" id="RAPF01000008">
    <property type="protein sequence ID" value="RKF18935.1"/>
    <property type="molecule type" value="Genomic_DNA"/>
</dbReference>
<sequence>MAKSFRQSQTFLHTWSGLLLGWLLFLVFITGTIAFYREGVNRWMHPEMARVEQPYQLLDKTQHYLEKHAPDAMSWFITMPNRNDAGSFTFWTPQPDSPDATGYWLDNSARIGSNTDPAHLRPSRGGEFFYRFHFDLHYMPVIWARWLVGLAAMMMLVAICSGVVAHKKIFKDFFTFRRHKGQRTWLDGHNATAVLALPFHLMITYTGLVTLMAMLMPWAIVANYENTRAIQNELFPSADGVEPTGKRMDMVPLSTLVHDAEEKLGMKAGTLMISNPGDEMARVTIRISGAEQLDSRTPSIVYNAVTGREIWRSPPPGGAAVTTGAMIGLHAARFSGETLRFLYFLAGVAGTIMVGSGLIMWTVKRREKLPDPTRPHFGFHLVERLNVATIAGFSLGIAAMFWANRLLPADLANRADTEINWLFISWGISALLALALRPKWSWTVLFGLTGAALFTLPFYNILADMNGLPSTIAAGDWVLAGIDISLLVFGMAAIAIALRIARYRPPERRRRALRNKGKTPVPETLAPEPAE</sequence>
<feature type="transmembrane region" description="Helical" evidence="2">
    <location>
        <begin position="384"/>
        <end position="403"/>
    </location>
</feature>
<evidence type="ECO:0000313" key="4">
    <source>
        <dbReference type="Proteomes" id="UP000284395"/>
    </source>
</evidence>
<feature type="transmembrane region" description="Helical" evidence="2">
    <location>
        <begin position="443"/>
        <end position="462"/>
    </location>
</feature>
<evidence type="ECO:0000256" key="1">
    <source>
        <dbReference type="SAM" id="MobiDB-lite"/>
    </source>
</evidence>
<protein>
    <submittedName>
        <fullName evidence="3">PepSY domain-containing protein</fullName>
    </submittedName>
</protein>
<dbReference type="PANTHER" id="PTHR34219">
    <property type="entry name" value="IRON-REGULATED INNER MEMBRANE PROTEIN-RELATED"/>
    <property type="match status" value="1"/>
</dbReference>
<feature type="transmembrane region" description="Helical" evidence="2">
    <location>
        <begin position="419"/>
        <end position="436"/>
    </location>
</feature>
<dbReference type="OrthoDB" id="9776609at2"/>
<feature type="transmembrane region" description="Helical" evidence="2">
    <location>
        <begin position="341"/>
        <end position="363"/>
    </location>
</feature>
<keyword evidence="4" id="KW-1185">Reference proteome</keyword>
<dbReference type="Pfam" id="PF03929">
    <property type="entry name" value="PepSY_TM"/>
    <property type="match status" value="1"/>
</dbReference>
<keyword evidence="2" id="KW-0812">Transmembrane</keyword>
<gene>
    <name evidence="3" type="ORF">D6851_14150</name>
</gene>
<evidence type="ECO:0000313" key="3">
    <source>
        <dbReference type="EMBL" id="RKF18935.1"/>
    </source>
</evidence>
<feature type="region of interest" description="Disordered" evidence="1">
    <location>
        <begin position="510"/>
        <end position="531"/>
    </location>
</feature>
<accession>A0A420EE38</accession>
<name>A0A420EE38_9SPHN</name>
<proteinExistence type="predicted"/>
<reference evidence="3 4" key="1">
    <citation type="submission" date="2018-09" db="EMBL/GenBank/DDBJ databases">
        <title>Altererythrobacter spongiae sp. nov., isolated from a marine sponge.</title>
        <authorList>
            <person name="Zhuang L."/>
            <person name="Luo L."/>
        </authorList>
    </citation>
    <scope>NUCLEOTIDE SEQUENCE [LARGE SCALE GENOMIC DNA]</scope>
    <source>
        <strain evidence="3 4">HN-Y73</strain>
    </source>
</reference>
<keyword evidence="2" id="KW-0472">Membrane</keyword>
<feature type="transmembrane region" description="Helical" evidence="2">
    <location>
        <begin position="191"/>
        <end position="220"/>
    </location>
</feature>
<feature type="transmembrane region" description="Helical" evidence="2">
    <location>
        <begin position="477"/>
        <end position="501"/>
    </location>
</feature>
<dbReference type="Proteomes" id="UP000284395">
    <property type="component" value="Unassembled WGS sequence"/>
</dbReference>
<feature type="transmembrane region" description="Helical" evidence="2">
    <location>
        <begin position="146"/>
        <end position="170"/>
    </location>
</feature>
<keyword evidence="2" id="KW-1133">Transmembrane helix</keyword>
<feature type="transmembrane region" description="Helical" evidence="2">
    <location>
        <begin position="12"/>
        <end position="36"/>
    </location>
</feature>